<evidence type="ECO:0000259" key="5">
    <source>
        <dbReference type="PROSITE" id="PS50835"/>
    </source>
</evidence>
<feature type="domain" description="Ig-like" evidence="5">
    <location>
        <begin position="301"/>
        <end position="377"/>
    </location>
</feature>
<dbReference type="Gene3D" id="2.60.40.10">
    <property type="entry name" value="Immunoglobulins"/>
    <property type="match status" value="3"/>
</dbReference>
<sequence length="404" mass="45077">MDAKQGWQEAVPAMLAGKQRPGALKLLTSPKSWGWKRDFCTGSVRSPDPDPDACHPLTHQLRATAVTPLGQLCENPEAVAKAFIFHLDKMGRWRKRARVRTHRAVKPRSALQVSSRGRNQTGGAPSVSWLLRKDQRDDPRVHLSSCRNSTRQSCSTLIVRKVTANDTGYFTCIHDDSPSNKDLMAKIYVFVRDDRNPFVEIHPEHPQIIYISDETKTVVVPCRVTSPDIKTKLIQEPPAASPGPRRGKVAACFALSGNFIALCGAKVAASHAERKRGGRRGGEGRVQNLALKANSKKLLVGETLNLECTAETFINGRIELVWTCPNGRRPYPRRKIDQSETVYKVGSILMIQNVTMQDGGMYTCKTFDVPRLEANVTVTVYGRQLLWLCVSRQGRQPWVTVYPL</sequence>
<feature type="compositionally biased region" description="Polar residues" evidence="4">
    <location>
        <begin position="111"/>
        <end position="123"/>
    </location>
</feature>
<dbReference type="AlphaFoldDB" id="R0LFI7"/>
<dbReference type="Pfam" id="PF13927">
    <property type="entry name" value="Ig_3"/>
    <property type="match status" value="1"/>
</dbReference>
<dbReference type="PRINTS" id="PR01832">
    <property type="entry name" value="VEGFRECEPTOR"/>
</dbReference>
<dbReference type="GO" id="GO:0005886">
    <property type="term" value="C:plasma membrane"/>
    <property type="evidence" value="ECO:0007669"/>
    <property type="project" value="InterPro"/>
</dbReference>
<proteinExistence type="predicted"/>
<dbReference type="InterPro" id="IPR007110">
    <property type="entry name" value="Ig-like_dom"/>
</dbReference>
<dbReference type="PRINTS" id="PR01833">
    <property type="entry name" value="VEGFRECEPTR1"/>
</dbReference>
<dbReference type="GO" id="GO:0005021">
    <property type="term" value="F:vascular endothelial growth factor receptor activity"/>
    <property type="evidence" value="ECO:0007669"/>
    <property type="project" value="InterPro"/>
</dbReference>
<protein>
    <recommendedName>
        <fullName evidence="2">Platelet-derived growth factor receptor-like protein</fullName>
    </recommendedName>
</protein>
<dbReference type="PROSITE" id="PS50835">
    <property type="entry name" value="IG_LIKE"/>
    <property type="match status" value="2"/>
</dbReference>
<dbReference type="PANTHER" id="PTHR15360:SF5">
    <property type="entry name" value="PLATELET-DERIVED GROWTH FACTOR RECEPTOR-LIKE PROTEIN"/>
    <property type="match status" value="1"/>
</dbReference>
<comment type="subunit">
    <text evidence="1">Forms a complex composed of PDGFRL, TNK2 and GRB2.</text>
</comment>
<gene>
    <name evidence="6" type="ORF">Anapl_14240</name>
</gene>
<evidence type="ECO:0000313" key="7">
    <source>
        <dbReference type="Proteomes" id="UP000296049"/>
    </source>
</evidence>
<evidence type="ECO:0000256" key="4">
    <source>
        <dbReference type="SAM" id="MobiDB-lite"/>
    </source>
</evidence>
<dbReference type="InterPro" id="IPR009135">
    <property type="entry name" value="VEGFR1_rcpt"/>
</dbReference>
<dbReference type="SUPFAM" id="SSF48726">
    <property type="entry name" value="Immunoglobulin"/>
    <property type="match status" value="2"/>
</dbReference>
<dbReference type="GO" id="GO:0005524">
    <property type="term" value="F:ATP binding"/>
    <property type="evidence" value="ECO:0007669"/>
    <property type="project" value="InterPro"/>
</dbReference>
<feature type="region of interest" description="Disordered" evidence="4">
    <location>
        <begin position="101"/>
        <end position="131"/>
    </location>
</feature>
<keyword evidence="6" id="KW-0675">Receptor</keyword>
<keyword evidence="3" id="KW-0393">Immunoglobulin domain</keyword>
<dbReference type="InterPro" id="IPR036179">
    <property type="entry name" value="Ig-like_dom_sf"/>
</dbReference>
<dbReference type="InterPro" id="IPR042495">
    <property type="entry name" value="PDGFRL"/>
</dbReference>
<reference evidence="7" key="1">
    <citation type="journal article" date="2013" name="Nat. Genet.">
        <title>The duck genome and transcriptome provide insight into an avian influenza virus reservoir species.</title>
        <authorList>
            <person name="Huang Y."/>
            <person name="Li Y."/>
            <person name="Burt D.W."/>
            <person name="Chen H."/>
            <person name="Zhang Y."/>
            <person name="Qian W."/>
            <person name="Kim H."/>
            <person name="Gan S."/>
            <person name="Zhao Y."/>
            <person name="Li J."/>
            <person name="Yi K."/>
            <person name="Feng H."/>
            <person name="Zhu P."/>
            <person name="Li B."/>
            <person name="Liu Q."/>
            <person name="Fairley S."/>
            <person name="Magor K.E."/>
            <person name="Du Z."/>
            <person name="Hu X."/>
            <person name="Goodman L."/>
            <person name="Tafer H."/>
            <person name="Vignal A."/>
            <person name="Lee T."/>
            <person name="Kim K.W."/>
            <person name="Sheng Z."/>
            <person name="An Y."/>
            <person name="Searle S."/>
            <person name="Herrero J."/>
            <person name="Groenen M.A."/>
            <person name="Crooijmans R.P."/>
            <person name="Faraut T."/>
            <person name="Cai Q."/>
            <person name="Webster R.G."/>
            <person name="Aldridge J.R."/>
            <person name="Warren W.C."/>
            <person name="Bartschat S."/>
            <person name="Kehr S."/>
            <person name="Marz M."/>
            <person name="Stadler P.F."/>
            <person name="Smith J."/>
            <person name="Kraus R.H."/>
            <person name="Zhao Y."/>
            <person name="Ren L."/>
            <person name="Fei J."/>
            <person name="Morisson M."/>
            <person name="Kaiser P."/>
            <person name="Griffin D.K."/>
            <person name="Rao M."/>
            <person name="Pitel F."/>
            <person name="Wang J."/>
            <person name="Li N."/>
        </authorList>
    </citation>
    <scope>NUCLEOTIDE SEQUENCE [LARGE SCALE GENOMIC DNA]</scope>
</reference>
<evidence type="ECO:0000256" key="2">
    <source>
        <dbReference type="ARBA" id="ARBA00019671"/>
    </source>
</evidence>
<dbReference type="InterPro" id="IPR003599">
    <property type="entry name" value="Ig_sub"/>
</dbReference>
<dbReference type="GO" id="GO:0048010">
    <property type="term" value="P:vascular endothelial growth factor receptor signaling pathway"/>
    <property type="evidence" value="ECO:0007669"/>
    <property type="project" value="InterPro"/>
</dbReference>
<dbReference type="SMART" id="SM00409">
    <property type="entry name" value="IG"/>
    <property type="match status" value="2"/>
</dbReference>
<accession>R0LFI7</accession>
<keyword evidence="7" id="KW-1185">Reference proteome</keyword>
<dbReference type="Proteomes" id="UP000296049">
    <property type="component" value="Unassembled WGS sequence"/>
</dbReference>
<dbReference type="PANTHER" id="PTHR15360">
    <property type="entry name" value="PLATELET-DERIVED GROWTH FACTOR RECEPTOR LIKE"/>
    <property type="match status" value="1"/>
</dbReference>
<evidence type="ECO:0000256" key="3">
    <source>
        <dbReference type="ARBA" id="ARBA00023319"/>
    </source>
</evidence>
<evidence type="ECO:0000256" key="1">
    <source>
        <dbReference type="ARBA" id="ARBA00011360"/>
    </source>
</evidence>
<dbReference type="EMBL" id="KB743393">
    <property type="protein sequence ID" value="EOA99042.1"/>
    <property type="molecule type" value="Genomic_DNA"/>
</dbReference>
<evidence type="ECO:0000313" key="6">
    <source>
        <dbReference type="EMBL" id="EOA99042.1"/>
    </source>
</evidence>
<dbReference type="Pfam" id="PF00047">
    <property type="entry name" value="ig"/>
    <property type="match status" value="1"/>
</dbReference>
<name>R0LFI7_ANAPL</name>
<dbReference type="InterPro" id="IPR013783">
    <property type="entry name" value="Ig-like_fold"/>
</dbReference>
<feature type="domain" description="Ig-like" evidence="5">
    <location>
        <begin position="76"/>
        <end position="172"/>
    </location>
</feature>
<dbReference type="InterPro" id="IPR013151">
    <property type="entry name" value="Immunoglobulin_dom"/>
</dbReference>
<organism evidence="6 7">
    <name type="scientific">Anas platyrhynchos</name>
    <name type="common">Mallard</name>
    <name type="synonym">Anas boschas</name>
    <dbReference type="NCBI Taxonomy" id="8839"/>
    <lineage>
        <taxon>Eukaryota</taxon>
        <taxon>Metazoa</taxon>
        <taxon>Chordata</taxon>
        <taxon>Craniata</taxon>
        <taxon>Vertebrata</taxon>
        <taxon>Euteleostomi</taxon>
        <taxon>Archelosauria</taxon>
        <taxon>Archosauria</taxon>
        <taxon>Dinosauria</taxon>
        <taxon>Saurischia</taxon>
        <taxon>Theropoda</taxon>
        <taxon>Coelurosauria</taxon>
        <taxon>Aves</taxon>
        <taxon>Neognathae</taxon>
        <taxon>Galloanserae</taxon>
        <taxon>Anseriformes</taxon>
        <taxon>Anatidae</taxon>
        <taxon>Anatinae</taxon>
        <taxon>Anas</taxon>
    </lineage>
</organism>